<dbReference type="Gene3D" id="3.40.50.720">
    <property type="entry name" value="NAD(P)-binding Rossmann-like Domain"/>
    <property type="match status" value="1"/>
</dbReference>
<dbReference type="InterPro" id="IPR055170">
    <property type="entry name" value="GFO_IDH_MocA-like_dom"/>
</dbReference>
<dbReference type="SUPFAM" id="SSF55347">
    <property type="entry name" value="Glyceraldehyde-3-phosphate dehydrogenase-like, C-terminal domain"/>
    <property type="match status" value="1"/>
</dbReference>
<dbReference type="eggNOG" id="COG0673">
    <property type="taxonomic scope" value="Bacteria"/>
</dbReference>
<dbReference type="OrthoDB" id="9815825at2"/>
<reference evidence="3 4" key="1">
    <citation type="submission" date="2012-01" db="EMBL/GenBank/DDBJ databases">
        <title>Complete sequence of Desulfotomaculum gibsoniae DSM 7213.</title>
        <authorList>
            <consortium name="US DOE Joint Genome Institute"/>
            <person name="Lucas S."/>
            <person name="Han J."/>
            <person name="Lapidus A."/>
            <person name="Cheng J.-F."/>
            <person name="Goodwin L."/>
            <person name="Pitluck S."/>
            <person name="Peters L."/>
            <person name="Ovchinnikova G."/>
            <person name="Teshima H."/>
            <person name="Detter J.C."/>
            <person name="Han C."/>
            <person name="Tapia R."/>
            <person name="Land M."/>
            <person name="Hauser L."/>
            <person name="Kyrpides N."/>
            <person name="Ivanova N."/>
            <person name="Pagani I."/>
            <person name="Parshina S."/>
            <person name="Plugge C."/>
            <person name="Muyzer G."/>
            <person name="Kuever J."/>
            <person name="Ivanova A."/>
            <person name="Nazina T."/>
            <person name="Klenk H.-P."/>
            <person name="Brambilla E."/>
            <person name="Spring S."/>
            <person name="Stams A.F."/>
            <person name="Woyke T."/>
        </authorList>
    </citation>
    <scope>NUCLEOTIDE SEQUENCE [LARGE SCALE GENOMIC DNA]</scope>
    <source>
        <strain evidence="3 4">DSM 7213</strain>
    </source>
</reference>
<dbReference type="InterPro" id="IPR036291">
    <property type="entry name" value="NAD(P)-bd_dom_sf"/>
</dbReference>
<name>R4KG95_9FIRM</name>
<dbReference type="PANTHER" id="PTHR43377">
    <property type="entry name" value="BILIVERDIN REDUCTASE A"/>
    <property type="match status" value="1"/>
</dbReference>
<organism evidence="3 4">
    <name type="scientific">Desulfoscipio gibsoniae DSM 7213</name>
    <dbReference type="NCBI Taxonomy" id="767817"/>
    <lineage>
        <taxon>Bacteria</taxon>
        <taxon>Bacillati</taxon>
        <taxon>Bacillota</taxon>
        <taxon>Clostridia</taxon>
        <taxon>Eubacteriales</taxon>
        <taxon>Desulfallaceae</taxon>
        <taxon>Desulfoscipio</taxon>
    </lineage>
</organism>
<dbReference type="InterPro" id="IPR000683">
    <property type="entry name" value="Gfo/Idh/MocA-like_OxRdtase_N"/>
</dbReference>
<evidence type="ECO:0000313" key="3">
    <source>
        <dbReference type="EMBL" id="AGL01614.1"/>
    </source>
</evidence>
<dbReference type="InterPro" id="IPR051450">
    <property type="entry name" value="Gfo/Idh/MocA_Oxidoreductases"/>
</dbReference>
<keyword evidence="4" id="KW-1185">Reference proteome</keyword>
<evidence type="ECO:0000259" key="1">
    <source>
        <dbReference type="Pfam" id="PF01408"/>
    </source>
</evidence>
<proteinExistence type="predicted"/>
<dbReference type="STRING" id="767817.Desgi_2185"/>
<dbReference type="HOGENOM" id="CLU_023194_3_1_9"/>
<sequence>MDKLKVGIIGTGLAFSRLHYPAYQELSDKFEIVALCDPEPDKTRPWAERLGLGGNNVYTDYRPMLWRGDINVFDIMVPIEHNFRVTEDVARAISHQPGRAIICEKPLAANYEQARAHAELPRRYGVPIMIAENYRYSEEINIIRDLVRQKRIGNPIYFIHNRVTCFPEDMLKNEFAREEWRQHPVFAGGVIMDSGVHDVAALRHIFGAIDKLQSFGVPQHDDFAPYAVINVNIRFKSGVTGQFSFYSAGKEMQRPLIGLRIFGTAGMIYLEEKDCGTINIAYNDGRAEQINYRPQRGYYNELLNLYNAMAGREVISVTPEMEYGDAKTILDMLRSARDGSTIAVDGGHDYIPAYRSAHQPDFEFQQLSWH</sequence>
<dbReference type="KEGG" id="dgi:Desgi_2185"/>
<gene>
    <name evidence="3" type="ORF">Desgi_2185</name>
</gene>
<dbReference type="Pfam" id="PF22725">
    <property type="entry name" value="GFO_IDH_MocA_C3"/>
    <property type="match status" value="1"/>
</dbReference>
<dbReference type="Pfam" id="PF01408">
    <property type="entry name" value="GFO_IDH_MocA"/>
    <property type="match status" value="1"/>
</dbReference>
<evidence type="ECO:0000259" key="2">
    <source>
        <dbReference type="Pfam" id="PF22725"/>
    </source>
</evidence>
<dbReference type="SUPFAM" id="SSF51735">
    <property type="entry name" value="NAD(P)-binding Rossmann-fold domains"/>
    <property type="match status" value="1"/>
</dbReference>
<feature type="domain" description="GFO/IDH/MocA-like oxidoreductase" evidence="2">
    <location>
        <begin position="143"/>
        <end position="268"/>
    </location>
</feature>
<evidence type="ECO:0000313" key="4">
    <source>
        <dbReference type="Proteomes" id="UP000013520"/>
    </source>
</evidence>
<dbReference type="RefSeq" id="WP_006522043.1">
    <property type="nucleotide sequence ID" value="NC_021184.1"/>
</dbReference>
<dbReference type="Proteomes" id="UP000013520">
    <property type="component" value="Chromosome"/>
</dbReference>
<dbReference type="Gene3D" id="3.30.360.10">
    <property type="entry name" value="Dihydrodipicolinate Reductase, domain 2"/>
    <property type="match status" value="1"/>
</dbReference>
<protein>
    <submittedName>
        <fullName evidence="3">Putative dehydrogenase</fullName>
    </submittedName>
</protein>
<dbReference type="PANTHER" id="PTHR43377:SF1">
    <property type="entry name" value="BILIVERDIN REDUCTASE A"/>
    <property type="match status" value="1"/>
</dbReference>
<dbReference type="AlphaFoldDB" id="R4KG95"/>
<dbReference type="GO" id="GO:0000166">
    <property type="term" value="F:nucleotide binding"/>
    <property type="evidence" value="ECO:0007669"/>
    <property type="project" value="InterPro"/>
</dbReference>
<feature type="domain" description="Gfo/Idh/MocA-like oxidoreductase N-terminal" evidence="1">
    <location>
        <begin position="4"/>
        <end position="130"/>
    </location>
</feature>
<dbReference type="EMBL" id="CP003273">
    <property type="protein sequence ID" value="AGL01614.1"/>
    <property type="molecule type" value="Genomic_DNA"/>
</dbReference>
<accession>R4KG95</accession>